<gene>
    <name evidence="10" type="ORF">LRP49_03060</name>
</gene>
<dbReference type="InterPro" id="IPR011701">
    <property type="entry name" value="MFS"/>
</dbReference>
<feature type="transmembrane region" description="Helical" evidence="8">
    <location>
        <begin position="159"/>
        <end position="179"/>
    </location>
</feature>
<dbReference type="SUPFAM" id="SSF103473">
    <property type="entry name" value="MFS general substrate transporter"/>
    <property type="match status" value="1"/>
</dbReference>
<feature type="transmembrane region" description="Helical" evidence="8">
    <location>
        <begin position="73"/>
        <end position="90"/>
    </location>
</feature>
<dbReference type="Pfam" id="PF07690">
    <property type="entry name" value="MFS_1"/>
    <property type="match status" value="1"/>
</dbReference>
<feature type="transmembrane region" description="Helical" evidence="8">
    <location>
        <begin position="328"/>
        <end position="349"/>
    </location>
</feature>
<dbReference type="EMBL" id="JAJUBB010000002">
    <property type="protein sequence ID" value="MDD1780171.1"/>
    <property type="molecule type" value="Genomic_DNA"/>
</dbReference>
<protein>
    <recommendedName>
        <fullName evidence="8">Bcr/CflA family efflux transporter</fullName>
    </recommendedName>
</protein>
<feature type="transmembrane region" description="Helical" evidence="8">
    <location>
        <begin position="210"/>
        <end position="232"/>
    </location>
</feature>
<feature type="transmembrane region" description="Helical" evidence="8">
    <location>
        <begin position="270"/>
        <end position="291"/>
    </location>
</feature>
<feature type="domain" description="Major facilitator superfamily (MFS) profile" evidence="9">
    <location>
        <begin position="7"/>
        <end position="385"/>
    </location>
</feature>
<dbReference type="PROSITE" id="PS50850">
    <property type="entry name" value="MFS"/>
    <property type="match status" value="1"/>
</dbReference>
<comment type="subcellular location">
    <subcellularLocation>
        <location evidence="8">Cell inner membrane</location>
        <topology evidence="8">Multi-pass membrane protein</topology>
    </subcellularLocation>
    <subcellularLocation>
        <location evidence="1">Cell membrane</location>
        <topology evidence="1">Multi-pass membrane protein</topology>
    </subcellularLocation>
</comment>
<dbReference type="Proteomes" id="UP001149821">
    <property type="component" value="Unassembled WGS sequence"/>
</dbReference>
<dbReference type="RefSeq" id="WP_274140135.1">
    <property type="nucleotide sequence ID" value="NZ_JAJUBB010000002.1"/>
</dbReference>
<feature type="transmembrane region" description="Helical" evidence="8">
    <location>
        <begin position="42"/>
        <end position="61"/>
    </location>
</feature>
<sequence length="385" mass="40891">MKKQTPSLWLLSALMMFPQVAETIYIPALPNLANAFGVSSDTASLTLSVYFSSFAIGVFIWGRLCDVIGRRKAMLVGLLTYSVGCALAIVAKDFSIILLARVIAAIGAAVGSVIGQTILRDAFEGHALAKVFSIMGMAVAISPVVGLLVGGVLTTHWGYLGVFLALMISAGILLGSTFMRLPETKPASTQHVPLFQLAIRMTKDIGVWRNAILIAMFNLLLFGFYAIAPFSFERMGYSSIEFSYSGFALAAGSFAGGLLNKLLLQRHQNLNRLVTVACAVMLIGSIGVWILSDSIWLLAPMMLVVMANGIAIPNVLGRALANYRDVAGSAGALLGLMYYLMLGAALGIAGEFQHLGGTLIGASLVAMVCSLHTTKLKYNVLSLAK</sequence>
<dbReference type="InterPro" id="IPR020846">
    <property type="entry name" value="MFS_dom"/>
</dbReference>
<feature type="transmembrane region" description="Helical" evidence="8">
    <location>
        <begin position="131"/>
        <end position="153"/>
    </location>
</feature>
<keyword evidence="11" id="KW-1185">Reference proteome</keyword>
<dbReference type="NCBIfam" id="TIGR00710">
    <property type="entry name" value="efflux_Bcr_CflA"/>
    <property type="match status" value="1"/>
</dbReference>
<evidence type="ECO:0000256" key="1">
    <source>
        <dbReference type="ARBA" id="ARBA00004651"/>
    </source>
</evidence>
<reference evidence="10" key="1">
    <citation type="submission" date="2021-12" db="EMBL/GenBank/DDBJ databases">
        <title>Enterovibrio ZSDZ35 sp. nov. and Enterovibrio ZSDZ42 sp. nov., isolated from coastal seawater in Qingdao.</title>
        <authorList>
            <person name="Zhang P."/>
        </authorList>
    </citation>
    <scope>NUCLEOTIDE SEQUENCE</scope>
    <source>
        <strain evidence="10">ZSDZ35</strain>
    </source>
</reference>
<accession>A0ABT5QGT0</accession>
<comment type="caution">
    <text evidence="8">Lacks conserved residue(s) required for the propagation of feature annotation.</text>
</comment>
<keyword evidence="4" id="KW-1003">Cell membrane</keyword>
<evidence type="ECO:0000313" key="10">
    <source>
        <dbReference type="EMBL" id="MDD1780171.1"/>
    </source>
</evidence>
<dbReference type="InterPro" id="IPR036259">
    <property type="entry name" value="MFS_trans_sf"/>
</dbReference>
<evidence type="ECO:0000256" key="7">
    <source>
        <dbReference type="ARBA" id="ARBA00023136"/>
    </source>
</evidence>
<dbReference type="Gene3D" id="1.20.1720.10">
    <property type="entry name" value="Multidrug resistance protein D"/>
    <property type="match status" value="1"/>
</dbReference>
<organism evidence="10 11">
    <name type="scientific">Enterovibrio qingdaonensis</name>
    <dbReference type="NCBI Taxonomy" id="2899818"/>
    <lineage>
        <taxon>Bacteria</taxon>
        <taxon>Pseudomonadati</taxon>
        <taxon>Pseudomonadota</taxon>
        <taxon>Gammaproteobacteria</taxon>
        <taxon>Vibrionales</taxon>
        <taxon>Vibrionaceae</taxon>
        <taxon>Enterovibrio</taxon>
    </lineage>
</organism>
<keyword evidence="7 8" id="KW-0472">Membrane</keyword>
<keyword evidence="6 8" id="KW-1133">Transmembrane helix</keyword>
<comment type="similarity">
    <text evidence="2 8">Belongs to the major facilitator superfamily. Bcr/CmlA family.</text>
</comment>
<feature type="transmembrane region" description="Helical" evidence="8">
    <location>
        <begin position="244"/>
        <end position="263"/>
    </location>
</feature>
<dbReference type="PRINTS" id="PR01035">
    <property type="entry name" value="TCRTETA"/>
</dbReference>
<dbReference type="PANTHER" id="PTHR43124:SF3">
    <property type="entry name" value="CHLORAMPHENICOL EFFLUX PUMP RV0191"/>
    <property type="match status" value="1"/>
</dbReference>
<evidence type="ECO:0000256" key="6">
    <source>
        <dbReference type="ARBA" id="ARBA00022989"/>
    </source>
</evidence>
<dbReference type="PANTHER" id="PTHR43124">
    <property type="entry name" value="PURINE EFFLUX PUMP PBUE"/>
    <property type="match status" value="1"/>
</dbReference>
<evidence type="ECO:0000256" key="8">
    <source>
        <dbReference type="RuleBase" id="RU365088"/>
    </source>
</evidence>
<evidence type="ECO:0000256" key="4">
    <source>
        <dbReference type="ARBA" id="ARBA00022475"/>
    </source>
</evidence>
<dbReference type="InterPro" id="IPR001958">
    <property type="entry name" value="Tet-R_TetA/multi-R_MdtG-like"/>
</dbReference>
<evidence type="ECO:0000259" key="9">
    <source>
        <dbReference type="PROSITE" id="PS50850"/>
    </source>
</evidence>
<proteinExistence type="inferred from homology"/>
<keyword evidence="8" id="KW-0997">Cell inner membrane</keyword>
<evidence type="ECO:0000313" key="11">
    <source>
        <dbReference type="Proteomes" id="UP001149821"/>
    </source>
</evidence>
<evidence type="ECO:0000256" key="3">
    <source>
        <dbReference type="ARBA" id="ARBA00022448"/>
    </source>
</evidence>
<dbReference type="InterPro" id="IPR004812">
    <property type="entry name" value="Efflux_drug-R_Bcr/CmlA"/>
</dbReference>
<keyword evidence="5 8" id="KW-0812">Transmembrane</keyword>
<dbReference type="InterPro" id="IPR050189">
    <property type="entry name" value="MFS_Efflux_Transporters"/>
</dbReference>
<keyword evidence="3 8" id="KW-0813">Transport</keyword>
<feature type="transmembrane region" description="Helical" evidence="8">
    <location>
        <begin position="96"/>
        <end position="119"/>
    </location>
</feature>
<feature type="transmembrane region" description="Helical" evidence="8">
    <location>
        <begin position="297"/>
        <end position="316"/>
    </location>
</feature>
<feature type="transmembrane region" description="Helical" evidence="8">
    <location>
        <begin position="355"/>
        <end position="373"/>
    </location>
</feature>
<comment type="caution">
    <text evidence="10">The sequence shown here is derived from an EMBL/GenBank/DDBJ whole genome shotgun (WGS) entry which is preliminary data.</text>
</comment>
<evidence type="ECO:0000256" key="5">
    <source>
        <dbReference type="ARBA" id="ARBA00022692"/>
    </source>
</evidence>
<name>A0ABT5QGT0_9GAMM</name>
<evidence type="ECO:0000256" key="2">
    <source>
        <dbReference type="ARBA" id="ARBA00006236"/>
    </source>
</evidence>